<dbReference type="Pfam" id="PF00126">
    <property type="entry name" value="HTH_1"/>
    <property type="match status" value="1"/>
</dbReference>
<dbReference type="PANTHER" id="PTHR30419">
    <property type="entry name" value="HTH-TYPE TRANSCRIPTIONAL REGULATOR YBHD"/>
    <property type="match status" value="1"/>
</dbReference>
<dbReference type="Pfam" id="PF03466">
    <property type="entry name" value="LysR_substrate"/>
    <property type="match status" value="1"/>
</dbReference>
<reference evidence="6" key="2">
    <citation type="submission" date="2021-04" db="EMBL/GenBank/DDBJ databases">
        <authorList>
            <person name="Gilroy R."/>
        </authorList>
    </citation>
    <scope>NUCLEOTIDE SEQUENCE</scope>
    <source>
        <strain evidence="6">ChiBcec18-1249</strain>
    </source>
</reference>
<dbReference type="InterPro" id="IPR005119">
    <property type="entry name" value="LysR_subst-bd"/>
</dbReference>
<dbReference type="InterPro" id="IPR036390">
    <property type="entry name" value="WH_DNA-bd_sf"/>
</dbReference>
<dbReference type="Proteomes" id="UP000823824">
    <property type="component" value="Unassembled WGS sequence"/>
</dbReference>
<keyword evidence="3" id="KW-0238">DNA-binding</keyword>
<dbReference type="Gene3D" id="1.10.10.10">
    <property type="entry name" value="Winged helix-like DNA-binding domain superfamily/Winged helix DNA-binding domain"/>
    <property type="match status" value="1"/>
</dbReference>
<evidence type="ECO:0000313" key="7">
    <source>
        <dbReference type="Proteomes" id="UP000823824"/>
    </source>
</evidence>
<dbReference type="FunFam" id="1.10.10.10:FF:000001">
    <property type="entry name" value="LysR family transcriptional regulator"/>
    <property type="match status" value="1"/>
</dbReference>
<evidence type="ECO:0000256" key="4">
    <source>
        <dbReference type="ARBA" id="ARBA00023163"/>
    </source>
</evidence>
<evidence type="ECO:0000259" key="5">
    <source>
        <dbReference type="PROSITE" id="PS50931"/>
    </source>
</evidence>
<evidence type="ECO:0000256" key="1">
    <source>
        <dbReference type="ARBA" id="ARBA00009437"/>
    </source>
</evidence>
<sequence>MLNLKRLQYLDAVYQCKNFTQASEMLYVSQPAISSAIQTLEEELGVKLVVRSSRGVTFTYEGEQFMRWARQILSSCQEAENAMRDLATSAEQRLRLGISQVLTDPLVPMIFSTFLAEHPKARIYLNEGSMNKHVEMVRDEMLDLACNAFPGPPEAEELELIHLSTMEVHAVLHPEHPLARLERIPLSLLGREKLIMMDAQSKVKELMTQAFERHQVIPDILFHYDQILCMANLVRSCRYVGIISVAPGQQALGCEGLALRPFAEPVVLDVGFFLKKGRYLPRLGWDLIRFIQENIPRGGPEKQ</sequence>
<dbReference type="AlphaFoldDB" id="A0A9D2LHU7"/>
<dbReference type="GO" id="GO:0005829">
    <property type="term" value="C:cytosol"/>
    <property type="evidence" value="ECO:0007669"/>
    <property type="project" value="TreeGrafter"/>
</dbReference>
<comment type="caution">
    <text evidence="6">The sequence shown here is derived from an EMBL/GenBank/DDBJ whole genome shotgun (WGS) entry which is preliminary data.</text>
</comment>
<dbReference type="SUPFAM" id="SSF46785">
    <property type="entry name" value="Winged helix' DNA-binding domain"/>
    <property type="match status" value="1"/>
</dbReference>
<dbReference type="EMBL" id="DWZJ01000031">
    <property type="protein sequence ID" value="HJB12894.1"/>
    <property type="molecule type" value="Genomic_DNA"/>
</dbReference>
<reference evidence="6" key="1">
    <citation type="journal article" date="2021" name="PeerJ">
        <title>Extensive microbial diversity within the chicken gut microbiome revealed by metagenomics and culture.</title>
        <authorList>
            <person name="Gilroy R."/>
            <person name="Ravi A."/>
            <person name="Getino M."/>
            <person name="Pursley I."/>
            <person name="Horton D.L."/>
            <person name="Alikhan N.F."/>
            <person name="Baker D."/>
            <person name="Gharbi K."/>
            <person name="Hall N."/>
            <person name="Watson M."/>
            <person name="Adriaenssens E.M."/>
            <person name="Foster-Nyarko E."/>
            <person name="Jarju S."/>
            <person name="Secka A."/>
            <person name="Antonio M."/>
            <person name="Oren A."/>
            <person name="Chaudhuri R.R."/>
            <person name="La Ragione R."/>
            <person name="Hildebrand F."/>
            <person name="Pallen M.J."/>
        </authorList>
    </citation>
    <scope>NUCLEOTIDE SEQUENCE</scope>
    <source>
        <strain evidence="6">ChiBcec18-1249</strain>
    </source>
</reference>
<organism evidence="6 7">
    <name type="scientific">Candidatus Oscillibacter excrementigallinarum</name>
    <dbReference type="NCBI Taxonomy" id="2838716"/>
    <lineage>
        <taxon>Bacteria</taxon>
        <taxon>Bacillati</taxon>
        <taxon>Bacillota</taxon>
        <taxon>Clostridia</taxon>
        <taxon>Eubacteriales</taxon>
        <taxon>Oscillospiraceae</taxon>
        <taxon>Oscillibacter</taxon>
    </lineage>
</organism>
<name>A0A9D2LHU7_9FIRM</name>
<proteinExistence type="inferred from homology"/>
<comment type="similarity">
    <text evidence="1">Belongs to the LysR transcriptional regulatory family.</text>
</comment>
<dbReference type="PRINTS" id="PR00039">
    <property type="entry name" value="HTHLYSR"/>
</dbReference>
<dbReference type="SUPFAM" id="SSF53850">
    <property type="entry name" value="Periplasmic binding protein-like II"/>
    <property type="match status" value="1"/>
</dbReference>
<accession>A0A9D2LHU7</accession>
<dbReference type="GO" id="GO:0003677">
    <property type="term" value="F:DNA binding"/>
    <property type="evidence" value="ECO:0007669"/>
    <property type="project" value="UniProtKB-KW"/>
</dbReference>
<dbReference type="InterPro" id="IPR050950">
    <property type="entry name" value="HTH-type_LysR_regulators"/>
</dbReference>
<evidence type="ECO:0000256" key="2">
    <source>
        <dbReference type="ARBA" id="ARBA00023015"/>
    </source>
</evidence>
<keyword evidence="4" id="KW-0804">Transcription</keyword>
<protein>
    <submittedName>
        <fullName evidence="6">LysR family transcriptional regulator</fullName>
    </submittedName>
</protein>
<feature type="domain" description="HTH lysR-type" evidence="5">
    <location>
        <begin position="2"/>
        <end position="59"/>
    </location>
</feature>
<dbReference type="InterPro" id="IPR000847">
    <property type="entry name" value="LysR_HTH_N"/>
</dbReference>
<dbReference type="GO" id="GO:0003700">
    <property type="term" value="F:DNA-binding transcription factor activity"/>
    <property type="evidence" value="ECO:0007669"/>
    <property type="project" value="InterPro"/>
</dbReference>
<gene>
    <name evidence="6" type="ORF">H9787_04210</name>
</gene>
<dbReference type="InterPro" id="IPR036388">
    <property type="entry name" value="WH-like_DNA-bd_sf"/>
</dbReference>
<dbReference type="PROSITE" id="PS50931">
    <property type="entry name" value="HTH_LYSR"/>
    <property type="match status" value="1"/>
</dbReference>
<evidence type="ECO:0000313" key="6">
    <source>
        <dbReference type="EMBL" id="HJB12894.1"/>
    </source>
</evidence>
<dbReference type="Gene3D" id="3.40.190.290">
    <property type="match status" value="1"/>
</dbReference>
<evidence type="ECO:0000256" key="3">
    <source>
        <dbReference type="ARBA" id="ARBA00023125"/>
    </source>
</evidence>
<keyword evidence="2" id="KW-0805">Transcription regulation</keyword>
<dbReference type="CDD" id="cd05466">
    <property type="entry name" value="PBP2_LTTR_substrate"/>
    <property type="match status" value="1"/>
</dbReference>